<evidence type="ECO:0000256" key="9">
    <source>
        <dbReference type="SAM" id="Phobius"/>
    </source>
</evidence>
<dbReference type="PROSITE" id="PS50042">
    <property type="entry name" value="CNMP_BINDING_3"/>
    <property type="match status" value="1"/>
</dbReference>
<feature type="region of interest" description="Disordered" evidence="8">
    <location>
        <begin position="158"/>
        <end position="196"/>
    </location>
</feature>
<evidence type="ECO:0000259" key="11">
    <source>
        <dbReference type="PROSITE" id="PS50994"/>
    </source>
</evidence>
<comment type="subcellular location">
    <subcellularLocation>
        <location evidence="1">Membrane</location>
        <topology evidence="1">Multi-pass membrane protein</topology>
    </subcellularLocation>
</comment>
<keyword evidence="3 9" id="KW-0812">Transmembrane</keyword>
<evidence type="ECO:0000256" key="4">
    <source>
        <dbReference type="ARBA" id="ARBA00022989"/>
    </source>
</evidence>
<dbReference type="Gene3D" id="1.10.287.630">
    <property type="entry name" value="Helix hairpin bin"/>
    <property type="match status" value="1"/>
</dbReference>
<evidence type="ECO:0000256" key="5">
    <source>
        <dbReference type="ARBA" id="ARBA00023065"/>
    </source>
</evidence>
<feature type="region of interest" description="Disordered" evidence="8">
    <location>
        <begin position="1009"/>
        <end position="1028"/>
    </location>
</feature>
<keyword evidence="4 9" id="KW-1133">Transmembrane helix</keyword>
<dbReference type="Pfam" id="PF07727">
    <property type="entry name" value="RVT_2"/>
    <property type="match status" value="1"/>
</dbReference>
<dbReference type="OrthoDB" id="442304at2759"/>
<dbReference type="Proteomes" id="UP000186817">
    <property type="component" value="Unassembled WGS sequence"/>
</dbReference>
<comment type="caution">
    <text evidence="12">The sequence shown here is derived from an EMBL/GenBank/DDBJ whole genome shotgun (WGS) entry which is preliminary data.</text>
</comment>
<dbReference type="Gene3D" id="3.30.420.10">
    <property type="entry name" value="Ribonuclease H-like superfamily/Ribonuclease H"/>
    <property type="match status" value="1"/>
</dbReference>
<evidence type="ECO:0000313" key="12">
    <source>
        <dbReference type="EMBL" id="OLQ07132.1"/>
    </source>
</evidence>
<accession>A0A1Q9EI76</accession>
<proteinExistence type="predicted"/>
<keyword evidence="13" id="KW-1185">Reference proteome</keyword>
<feature type="compositionally biased region" description="Pro residues" evidence="8">
    <location>
        <begin position="1996"/>
        <end position="2007"/>
    </location>
</feature>
<feature type="domain" description="Integrase catalytic" evidence="11">
    <location>
        <begin position="645"/>
        <end position="806"/>
    </location>
</feature>
<feature type="compositionally biased region" description="Acidic residues" evidence="8">
    <location>
        <begin position="556"/>
        <end position="568"/>
    </location>
</feature>
<feature type="transmembrane region" description="Helical" evidence="9">
    <location>
        <begin position="2137"/>
        <end position="2162"/>
    </location>
</feature>
<dbReference type="Pfam" id="PF00520">
    <property type="entry name" value="Ion_trans"/>
    <property type="match status" value="1"/>
</dbReference>
<dbReference type="InterPro" id="IPR012337">
    <property type="entry name" value="RNaseH-like_sf"/>
</dbReference>
<dbReference type="SUPFAM" id="SSF56219">
    <property type="entry name" value="DNase I-like"/>
    <property type="match status" value="1"/>
</dbReference>
<dbReference type="InterPro" id="IPR014710">
    <property type="entry name" value="RmlC-like_jellyroll"/>
</dbReference>
<sequence>MLASLALQAEKKPVRKPRRRVPDRAKEALKNWRVILDKLYSVVLWGRLRTAVSDWMGPAPLPQTSSQTWATSSGEVALAPTNKGKLYREYLNGNPKKLAKIKGIPAKEADVCDHEARFLKGGGNGHQNWIHCSQCLERWLLSPRTAAIATGRALEEVPKAKAQMRTTRPAAETMQKDRRSDSPKRSQGSMENSDWQMLSESDYLKAMAEQQEKMDQMQAQIDLLTGKAMEFKMAEDACASLEMAASSMDERMHATTQQLVGEFRRLQQLESETRFKSNHFPTKDTREEWVQAAQNFKKGAEQILAFYQDTLNQRSQLAARLTRMGWLARSAPGLADFVVLKSARGLVRRDRCDFTALGELYSSEIFLVVNEPELYLHGTLDDGLEVNLSQYHPDFCQWLAELEKEPGKQAEPLCFLGAGRPEGDDWERWRSMPEAVLHMKLPKEPRQVDHVCRLARAQWKRGGAFVIEVPDQPVRRDAWKRLRSQVQGSSASQRLFRKRRLVSNVADQVRYQAADVGDLEVFYRAPVEQDPEPDFENTVAETYAIDLDNLEEIERGEEEAEAPEDQAGEEAVSSPPVREPTKQEKEAVEKLHRNLGHPSNSSLARTLKVSGAEEHIWRYAKTVFRCPACSSGVLPKPARPATIPKSFAPNVVVAIDLFEFPTWNGEGTDRYLNAICLGTNFQLVEKVRSKQPGAIWAALARGWARILGFPQIILLDQGTEFLGEFRQNAHDMGVLVHCIGARAPYQNGCCERHGALFKTMLQKALWSCPPTSSEDLKMLLREVESAKNRLSDRSGFSPAQRMLGETPRTTGELLADEMVDVVLKGVSGEMEKRLQAKRAAQKAFAEVNTSQAVRKAMRARARTQRTFRPGDIIFVWRSWKAQGIKKQAWVGPGVVVLPDGPNAYVNVKGKLWRVANEHLREGTSEEMRGIEAVHQVFDELRERFRRPGRELGVVEDLTQEPRPPMGQQENYEDPVRAEGEARGLPRHRVEDPERPVPVPEVAVPMEEVQEGMEEPPVPEPPVAEVPLPAEDLPRHSSQVTAEEEPEVERISSQPEQELESRVNAGQEAIQLSRQMDGVPYGAVRPMASSRTAPSAPYLAELASDDWFEEVEAKFPEPPRRDQKQAPHRDHWQFLVEEGVVRRHHVRWRSCPFSPWEAPRVPVPLSFLSSERQSVRVFKTGVADSNHDDWKELKPSKRSHGKWKGHTDFYLTREALKEVARDLGKYQQLPQQVQTEYVFHAEAATFAVKKGSDEIAEKDIAPADWPEWRVEDAKEWAKIEASGAVRVLSVEESRRVVQDLTREGKLNRIIDSRYVRRLKPGEQVGEKPTKKSRWCVRGDQDPDAVELNTYSPTVTTQNLQVILQCAASRKMPGSCGDLQAAFMQSAPLFRAGGKLYVRQPRSGLPGLEAEQLVEIVCGVYGLVDGPVHWRQTLKKYIIEELHYRQSKLDPTVFLLNYEGQLEGVIVIEIDDVLAFGYGIHDAALTRLRQKFKFGKFKKLQELADGTTFNGRRIRQTADFQLLVDMEKYVQERLFPMKIERGRRSNPDAEATAEEKQQARAVIGALAWAAKEARPDAAAAASIMASRLPSAKVRDLAELNKAVEAVKANSQLELKYFPISPESLGWGTVTDASWANHADGSSQGATAVIAFDKRLLSGERAQCSLIWWKSGKLRRKVGSTLAAEAQALNKGLGDLLWAKAIYAELLEPAFDLETFRKDVKSRADVVLQKSNGDEVLRESLAVIDAKSLYDNLMREGNQPQDKFTALDVAIAREKIDGLGVQLRWVEHQSMVVDSLTKVNANKDALLKLLSSGTFRLEAEKDLLEDRLTRVLTSFGVCPAPDAKPLDEQAPACLESGQECSTLAERSGLKKFVKSVDESLKDAVENAKEARKRFEKRVCDFRYAEIEDKGQVSARPTMTHESPVAMEPVQPARHDVLHTCLQRISAAEELLSNMRHAEEIIAGVRETLHALCGQSQLKLADTRQVPPDFQPETLDSDSAPPPCPNGPPHPPVKVSATAPISVPTALPLKAQVRMDQVVLEALREDNKRKVNARMAAITRAETATGIPSKAVSTGSVFSLSREPSRPAVVPEMQSWDWAWTPIWPGGRIHLPILNPDSQIRLAWDVAGLAFICYETYALPVYLAFDFQFVGVFFALAAALDAYFILDIFMSYITAIRTPSGSLIAEPKQIAKIYSRRWLFLDVLAGIPWELVNSKVPWDVQSAQLFKMLRLVRVMRLLRFLRVDIFNESVKMYIEIRPTLMFASGILRLLFILCAVTHWAACAWFCIGSRSGVGQTWVTKHLPLDFSVSEGYVYSLYYTLTTMTTVGYGDITPVNLGEICFSLLLLLIATVVFATVMGYLTDMIANVNSERNQQAEKILMLSNYMTWRNIPPHLYKAIRRHLLHLWETNKGYDSYEDQLQDHLTPVLRRELRFHIFGRVLRNAPFLAFLRDFEVCLKELATKVSMRMLSRGDHIIRIGEASDRIFILVRGKVRISLNESLWTNPASEELMDEIWSTYAAKRRGANDANGEVFLEASPLAIAGISKPAVAAEATPLVLGAMSDPFAGLAKTFSEPETQMRAKQYSAVTEGYQQMWFEQRKQMKRGPPSASGISSTGLTTPQEDQDMAQPEPASGSNESLRPFNPFNIDREVATTLTAAEAGVEANDPQAVQAYLGGAVTTRKDVFDIVRNYHTGVIRSELYNLITQMECVVKNLDDRILRNTTELHWLSSESRTEQKRSCGLQVLLTGWDPTMTPEERHFMVSWMLQQVGFIRTWLERRGYSDLSAEQVFLNVLQVDPATPPSGSQWSTITILTFKAWDLRKEFMTAFGGASGTPLWRDSQTPVRGRHVRATPCSPQFQRKLETPIRVLLALINESDVLEHSQVVVLWKTLTIMSPQATRQFDEQATAAARLFYFEEKGSFKARLEMGPEIFEACSATPPAGSEEPNMWAYMWNKVVFGVQAELDAADKASFDQAVRLSKVTGRGANLGKTSRHWTQGFVYSSNLNPYPIELETLKVTQVGDYNAATFKGAPGVSTNEECQPVSPPLRTFLGQGSSARRERRQEYRRWRRARKVLIRLGRLGKDTGKEGTPLNAAAKRSAGTQTAKKFKELLKQAEWKGPKREKSRQNKATPQKPYGTTLKIATQNVQGKAEILKHQQTIALMTQYGLDILVLTETRSKSYYSYNSQGYQFIVNGSPKEAYAGVTIIIAPHIRHKGVKYNERADKLAEEGKTSTSSTGGLHTAMMHRKRQKAIDAAVNQSSYASAFKTVDATHSLFSAKTFVRAEEQLLVQDCRQRRAARFIQMRWRQKLRARRARLTSQPIVCSMSIEAPAYFGESCLCDPVEKWDEKPPQCMYSARCEMRSEVMCILRSDIGALIKEFSPWMGERFEVFREEVVQNLTDAARVRMRQSPSCSKLSELDQDLTSASTASSAKGEPSHEQSALEENGVFAGWSGWTQLRKDASDRSLSTYSERAACDELAAANFQKQRGCNSLRQRWADAVRELNSECAARRGDVCLNLLAYLRNFPETDQDATGSHGVLGSVLVCTCVRAMTAVKCPWQCAISRFLVANWLVAWLPMSGTLAAITASSQLRRWSQALDLLESSRHLRVKPSAALYTAAIDACGAGGHWASAVKLFDELQSMMTPDVVCFGAVIAALSTSTVWERCLATLTSMYEWRIDINIACATEARAAKFQARTFT</sequence>
<dbReference type="GO" id="GO:0005249">
    <property type="term" value="F:voltage-gated potassium channel activity"/>
    <property type="evidence" value="ECO:0007669"/>
    <property type="project" value="TreeGrafter"/>
</dbReference>
<dbReference type="InterPro" id="IPR005821">
    <property type="entry name" value="Ion_trans_dom"/>
</dbReference>
<feature type="compositionally biased region" description="Basic and acidic residues" evidence="8">
    <location>
        <begin position="174"/>
        <end position="184"/>
    </location>
</feature>
<protein>
    <submittedName>
        <fullName evidence="12">Potassium voltage-gated channel subfamily H member 5</fullName>
    </submittedName>
</protein>
<feature type="compositionally biased region" description="Polar residues" evidence="8">
    <location>
        <begin position="185"/>
        <end position="196"/>
    </location>
</feature>
<dbReference type="GO" id="GO:0005886">
    <property type="term" value="C:plasma membrane"/>
    <property type="evidence" value="ECO:0007669"/>
    <property type="project" value="TreeGrafter"/>
</dbReference>
<evidence type="ECO:0000256" key="2">
    <source>
        <dbReference type="ARBA" id="ARBA00022448"/>
    </source>
</evidence>
<feature type="transmembrane region" description="Helical" evidence="9">
    <location>
        <begin position="2262"/>
        <end position="2287"/>
    </location>
</feature>
<dbReference type="GO" id="GO:0003676">
    <property type="term" value="F:nucleic acid binding"/>
    <property type="evidence" value="ECO:0007669"/>
    <property type="project" value="InterPro"/>
</dbReference>
<dbReference type="Gene3D" id="2.60.120.10">
    <property type="entry name" value="Jelly Rolls"/>
    <property type="match status" value="1"/>
</dbReference>
<feature type="region of interest" description="Disordered" evidence="8">
    <location>
        <begin position="1978"/>
        <end position="2007"/>
    </location>
</feature>
<feature type="region of interest" description="Disordered" evidence="8">
    <location>
        <begin position="1"/>
        <end position="22"/>
    </location>
</feature>
<evidence type="ECO:0000256" key="7">
    <source>
        <dbReference type="SAM" id="Coils"/>
    </source>
</evidence>
<dbReference type="InterPro" id="IPR013103">
    <property type="entry name" value="RVT_2"/>
</dbReference>
<dbReference type="InterPro" id="IPR000595">
    <property type="entry name" value="cNMP-bd_dom"/>
</dbReference>
<feature type="transmembrane region" description="Helical" evidence="9">
    <location>
        <begin position="2307"/>
        <end position="2325"/>
    </location>
</feature>
<keyword evidence="5" id="KW-0406">Ion transport</keyword>
<feature type="transmembrane region" description="Helical" evidence="9">
    <location>
        <begin position="2337"/>
        <end position="2356"/>
    </location>
</feature>
<organism evidence="12 13">
    <name type="scientific">Symbiodinium microadriaticum</name>
    <name type="common">Dinoflagellate</name>
    <name type="synonym">Zooxanthella microadriatica</name>
    <dbReference type="NCBI Taxonomy" id="2951"/>
    <lineage>
        <taxon>Eukaryota</taxon>
        <taxon>Sar</taxon>
        <taxon>Alveolata</taxon>
        <taxon>Dinophyceae</taxon>
        <taxon>Suessiales</taxon>
        <taxon>Symbiodiniaceae</taxon>
        <taxon>Symbiodinium</taxon>
    </lineage>
</organism>
<dbReference type="InterPro" id="IPR036397">
    <property type="entry name" value="RNaseH_sf"/>
</dbReference>
<feature type="coiled-coil region" evidence="7">
    <location>
        <begin position="200"/>
        <end position="227"/>
    </location>
</feature>
<feature type="domain" description="Cyclic nucleotide-binding" evidence="10">
    <location>
        <begin position="2452"/>
        <end position="2521"/>
    </location>
</feature>
<feature type="compositionally biased region" description="Basic and acidic residues" evidence="8">
    <location>
        <begin position="973"/>
        <end position="994"/>
    </location>
</feature>
<feature type="region of interest" description="Disordered" evidence="8">
    <location>
        <begin position="3028"/>
        <end position="3059"/>
    </location>
</feature>
<dbReference type="GO" id="GO:0015074">
    <property type="term" value="P:DNA integration"/>
    <property type="evidence" value="ECO:0007669"/>
    <property type="project" value="InterPro"/>
</dbReference>
<dbReference type="Gene3D" id="3.60.10.10">
    <property type="entry name" value="Endonuclease/exonuclease/phosphatase"/>
    <property type="match status" value="1"/>
</dbReference>
<dbReference type="SUPFAM" id="SSF81324">
    <property type="entry name" value="Voltage-gated potassium channels"/>
    <property type="match status" value="1"/>
</dbReference>
<dbReference type="InterPro" id="IPR050818">
    <property type="entry name" value="KCNH_animal-type"/>
</dbReference>
<feature type="region of interest" description="Disordered" evidence="8">
    <location>
        <begin position="3111"/>
        <end position="3131"/>
    </location>
</feature>
<dbReference type="PANTHER" id="PTHR10217">
    <property type="entry name" value="VOLTAGE AND LIGAND GATED POTASSIUM CHANNEL"/>
    <property type="match status" value="1"/>
</dbReference>
<name>A0A1Q9EI76_SYMMI</name>
<feature type="region of interest" description="Disordered" evidence="8">
    <location>
        <begin position="556"/>
        <end position="587"/>
    </location>
</feature>
<dbReference type="Gene3D" id="1.10.287.70">
    <property type="match status" value="1"/>
</dbReference>
<gene>
    <name evidence="12" type="primary">Kcnh5</name>
    <name evidence="12" type="ORF">AK812_SmicGene9487</name>
</gene>
<feature type="region of interest" description="Disordered" evidence="8">
    <location>
        <begin position="1034"/>
        <end position="1058"/>
    </location>
</feature>
<dbReference type="InterPro" id="IPR036691">
    <property type="entry name" value="Endo/exonu/phosph_ase_sf"/>
</dbReference>
<dbReference type="SUPFAM" id="SSF51206">
    <property type="entry name" value="cAMP-binding domain-like"/>
    <property type="match status" value="1"/>
</dbReference>
<dbReference type="SUPFAM" id="SSF53098">
    <property type="entry name" value="Ribonuclease H-like"/>
    <property type="match status" value="1"/>
</dbReference>
<feature type="region of interest" description="Disordered" evidence="8">
    <location>
        <begin position="951"/>
        <end position="997"/>
    </location>
</feature>
<dbReference type="InterPro" id="IPR011990">
    <property type="entry name" value="TPR-like_helical_dom_sf"/>
</dbReference>
<evidence type="ECO:0000256" key="1">
    <source>
        <dbReference type="ARBA" id="ARBA00004141"/>
    </source>
</evidence>
<evidence type="ECO:0000256" key="8">
    <source>
        <dbReference type="SAM" id="MobiDB-lite"/>
    </source>
</evidence>
<evidence type="ECO:0000256" key="6">
    <source>
        <dbReference type="ARBA" id="ARBA00023136"/>
    </source>
</evidence>
<dbReference type="InterPro" id="IPR018490">
    <property type="entry name" value="cNMP-bd_dom_sf"/>
</dbReference>
<feature type="compositionally biased region" description="Basic and acidic residues" evidence="8">
    <location>
        <begin position="3111"/>
        <end position="3121"/>
    </location>
</feature>
<reference evidence="12 13" key="1">
    <citation type="submission" date="2016-02" db="EMBL/GenBank/DDBJ databases">
        <title>Genome analysis of coral dinoflagellate symbionts highlights evolutionary adaptations to a symbiotic lifestyle.</title>
        <authorList>
            <person name="Aranda M."/>
            <person name="Li Y."/>
            <person name="Liew Y.J."/>
            <person name="Baumgarten S."/>
            <person name="Simakov O."/>
            <person name="Wilson M."/>
            <person name="Piel J."/>
            <person name="Ashoor H."/>
            <person name="Bougouffa S."/>
            <person name="Bajic V.B."/>
            <person name="Ryu T."/>
            <person name="Ravasi T."/>
            <person name="Bayer T."/>
            <person name="Micklem G."/>
            <person name="Kim H."/>
            <person name="Bhak J."/>
            <person name="Lajeunesse T.C."/>
            <person name="Voolstra C.R."/>
        </authorList>
    </citation>
    <scope>NUCLEOTIDE SEQUENCE [LARGE SCALE GENOMIC DNA]</scope>
    <source>
        <strain evidence="12 13">CCMP2467</strain>
    </source>
</reference>
<dbReference type="PROSITE" id="PS50994">
    <property type="entry name" value="INTEGRASE"/>
    <property type="match status" value="1"/>
</dbReference>
<dbReference type="GO" id="GO:0042391">
    <property type="term" value="P:regulation of membrane potential"/>
    <property type="evidence" value="ECO:0007669"/>
    <property type="project" value="TreeGrafter"/>
</dbReference>
<evidence type="ECO:0000259" key="10">
    <source>
        <dbReference type="PROSITE" id="PS50042"/>
    </source>
</evidence>
<keyword evidence="7" id="KW-0175">Coiled coil</keyword>
<dbReference type="Gene3D" id="1.25.40.10">
    <property type="entry name" value="Tetratricopeptide repeat domain"/>
    <property type="match status" value="1"/>
</dbReference>
<evidence type="ECO:0000313" key="13">
    <source>
        <dbReference type="Proteomes" id="UP000186817"/>
    </source>
</evidence>
<dbReference type="PANTHER" id="PTHR10217:SF435">
    <property type="entry name" value="POTASSIUM VOLTAGE-GATED CHANNEL PROTEIN EAG"/>
    <property type="match status" value="1"/>
</dbReference>
<keyword evidence="6 9" id="KW-0472">Membrane</keyword>
<feature type="compositionally biased region" description="Polar residues" evidence="8">
    <location>
        <begin position="2605"/>
        <end position="2616"/>
    </location>
</feature>
<evidence type="ECO:0000256" key="3">
    <source>
        <dbReference type="ARBA" id="ARBA00022692"/>
    </source>
</evidence>
<keyword evidence="2" id="KW-0813">Transport</keyword>
<dbReference type="EMBL" id="LSRX01000146">
    <property type="protein sequence ID" value="OLQ07132.1"/>
    <property type="molecule type" value="Genomic_DNA"/>
</dbReference>
<feature type="region of interest" description="Disordered" evidence="8">
    <location>
        <begin position="2594"/>
        <end position="2637"/>
    </location>
</feature>
<dbReference type="InterPro" id="IPR001584">
    <property type="entry name" value="Integrase_cat-core"/>
</dbReference>